<dbReference type="Gene3D" id="3.30.420.10">
    <property type="entry name" value="Ribonuclease H-like superfamily/Ribonuclease H"/>
    <property type="match status" value="1"/>
</dbReference>
<dbReference type="Proteomes" id="UP000014760">
    <property type="component" value="Unassembled WGS sequence"/>
</dbReference>
<name>R7TQJ4_CAPTE</name>
<dbReference type="EMBL" id="AMQN01002347">
    <property type="status" value="NOT_ANNOTATED_CDS"/>
    <property type="molecule type" value="Genomic_DNA"/>
</dbReference>
<dbReference type="OrthoDB" id="9996331at2759"/>
<dbReference type="EnsemblMetazoa" id="CapteT92121">
    <property type="protein sequence ID" value="CapteP92121"/>
    <property type="gene ID" value="CapteG92121"/>
</dbReference>
<reference evidence="3" key="1">
    <citation type="submission" date="2012-12" db="EMBL/GenBank/DDBJ databases">
        <authorList>
            <person name="Hellsten U."/>
            <person name="Grimwood J."/>
            <person name="Chapman J.A."/>
            <person name="Shapiro H."/>
            <person name="Aerts A."/>
            <person name="Otillar R.P."/>
            <person name="Terry A.Y."/>
            <person name="Boore J.L."/>
            <person name="Simakov O."/>
            <person name="Marletaz F."/>
            <person name="Cho S.-J."/>
            <person name="Edsinger-Gonzales E."/>
            <person name="Havlak P."/>
            <person name="Kuo D.-H."/>
            <person name="Larsson T."/>
            <person name="Lv J."/>
            <person name="Arendt D."/>
            <person name="Savage R."/>
            <person name="Osoegawa K."/>
            <person name="de Jong P."/>
            <person name="Lindberg D.R."/>
            <person name="Seaver E.C."/>
            <person name="Weisblat D.A."/>
            <person name="Putnam N.H."/>
            <person name="Grigoriev I.V."/>
            <person name="Rokhsar D.S."/>
        </authorList>
    </citation>
    <scope>NUCLEOTIDE SEQUENCE</scope>
    <source>
        <strain evidence="3">I ESC-2004</strain>
    </source>
</reference>
<keyword evidence="3" id="KW-1185">Reference proteome</keyword>
<accession>R7TQJ4</accession>
<organism evidence="1">
    <name type="scientific">Capitella teleta</name>
    <name type="common">Polychaete worm</name>
    <dbReference type="NCBI Taxonomy" id="283909"/>
    <lineage>
        <taxon>Eukaryota</taxon>
        <taxon>Metazoa</taxon>
        <taxon>Spiralia</taxon>
        <taxon>Lophotrochozoa</taxon>
        <taxon>Annelida</taxon>
        <taxon>Polychaeta</taxon>
        <taxon>Sedentaria</taxon>
        <taxon>Scolecida</taxon>
        <taxon>Capitellidae</taxon>
        <taxon>Capitella</taxon>
    </lineage>
</organism>
<feature type="non-terminal residue" evidence="1">
    <location>
        <position position="1"/>
    </location>
</feature>
<dbReference type="EMBL" id="KB308962">
    <property type="protein sequence ID" value="ELT95934.1"/>
    <property type="molecule type" value="Genomic_DNA"/>
</dbReference>
<sequence>KPLLPDRHRDACLNWARTHLRIQDAQWQNVAFSDGARFTCKMTGTGCGGANMNFTLRRVFSPNFNPAVVDQQFGQLSVTVQNLQSFFSGGHTEPSGLQEDPGRKCFYFLGRAFVRVFFLFQDE</sequence>
<protein>
    <submittedName>
        <fullName evidence="1 2">Uncharacterized protein</fullName>
    </submittedName>
</protein>
<gene>
    <name evidence="1" type="ORF">CAPTEDRAFT_92121</name>
</gene>
<evidence type="ECO:0000313" key="1">
    <source>
        <dbReference type="EMBL" id="ELT95934.1"/>
    </source>
</evidence>
<evidence type="ECO:0000313" key="3">
    <source>
        <dbReference type="Proteomes" id="UP000014760"/>
    </source>
</evidence>
<dbReference type="AlphaFoldDB" id="R7TQJ4"/>
<evidence type="ECO:0000313" key="2">
    <source>
        <dbReference type="EnsemblMetazoa" id="CapteP92121"/>
    </source>
</evidence>
<proteinExistence type="predicted"/>
<dbReference type="InterPro" id="IPR036397">
    <property type="entry name" value="RNaseH_sf"/>
</dbReference>
<dbReference type="HOGENOM" id="CLU_2020973_0_0_1"/>
<reference evidence="2" key="3">
    <citation type="submission" date="2015-06" db="UniProtKB">
        <authorList>
            <consortium name="EnsemblMetazoa"/>
        </authorList>
    </citation>
    <scope>IDENTIFICATION</scope>
</reference>
<reference evidence="1 3" key="2">
    <citation type="journal article" date="2013" name="Nature">
        <title>Insights into bilaterian evolution from three spiralian genomes.</title>
        <authorList>
            <person name="Simakov O."/>
            <person name="Marletaz F."/>
            <person name="Cho S.J."/>
            <person name="Edsinger-Gonzales E."/>
            <person name="Havlak P."/>
            <person name="Hellsten U."/>
            <person name="Kuo D.H."/>
            <person name="Larsson T."/>
            <person name="Lv J."/>
            <person name="Arendt D."/>
            <person name="Savage R."/>
            <person name="Osoegawa K."/>
            <person name="de Jong P."/>
            <person name="Grimwood J."/>
            <person name="Chapman J.A."/>
            <person name="Shapiro H."/>
            <person name="Aerts A."/>
            <person name="Otillar R.P."/>
            <person name="Terry A.Y."/>
            <person name="Boore J.L."/>
            <person name="Grigoriev I.V."/>
            <person name="Lindberg D.R."/>
            <person name="Seaver E.C."/>
            <person name="Weisblat D.A."/>
            <person name="Putnam N.H."/>
            <person name="Rokhsar D.S."/>
        </authorList>
    </citation>
    <scope>NUCLEOTIDE SEQUENCE</scope>
    <source>
        <strain evidence="1 3">I ESC-2004</strain>
    </source>
</reference>
<dbReference type="GO" id="GO:0003676">
    <property type="term" value="F:nucleic acid binding"/>
    <property type="evidence" value="ECO:0007669"/>
    <property type="project" value="InterPro"/>
</dbReference>